<dbReference type="Gene3D" id="3.40.50.1820">
    <property type="entry name" value="alpha/beta hydrolase"/>
    <property type="match status" value="1"/>
</dbReference>
<dbReference type="InterPro" id="IPR029058">
    <property type="entry name" value="AB_hydrolase_fold"/>
</dbReference>
<dbReference type="EMBL" id="BART01026712">
    <property type="protein sequence ID" value="GAH00182.1"/>
    <property type="molecule type" value="Genomic_DNA"/>
</dbReference>
<feature type="domain" description="AB hydrolase-1" evidence="1">
    <location>
        <begin position="56"/>
        <end position="128"/>
    </location>
</feature>
<dbReference type="SUPFAM" id="SSF53474">
    <property type="entry name" value="alpha/beta-Hydrolases"/>
    <property type="match status" value="1"/>
</dbReference>
<dbReference type="GO" id="GO:0016020">
    <property type="term" value="C:membrane"/>
    <property type="evidence" value="ECO:0007669"/>
    <property type="project" value="TreeGrafter"/>
</dbReference>
<dbReference type="PANTHER" id="PTHR43798:SF33">
    <property type="entry name" value="HYDROLASE, PUTATIVE (AFU_ORTHOLOGUE AFUA_2G14860)-RELATED"/>
    <property type="match status" value="1"/>
</dbReference>
<accession>X1BYV7</accession>
<dbReference type="GO" id="GO:0046464">
    <property type="term" value="P:acylglycerol catabolic process"/>
    <property type="evidence" value="ECO:0007669"/>
    <property type="project" value="TreeGrafter"/>
</dbReference>
<dbReference type="Pfam" id="PF00561">
    <property type="entry name" value="Abhydrolase_1"/>
    <property type="match status" value="1"/>
</dbReference>
<evidence type="ECO:0000313" key="2">
    <source>
        <dbReference type="EMBL" id="GAH00182.1"/>
    </source>
</evidence>
<dbReference type="PANTHER" id="PTHR43798">
    <property type="entry name" value="MONOACYLGLYCEROL LIPASE"/>
    <property type="match status" value="1"/>
</dbReference>
<proteinExistence type="predicted"/>
<comment type="caution">
    <text evidence="2">The sequence shown here is derived from an EMBL/GenBank/DDBJ whole genome shotgun (WGS) entry which is preliminary data.</text>
</comment>
<name>X1BYV7_9ZZZZ</name>
<dbReference type="GO" id="GO:0047372">
    <property type="term" value="F:monoacylglycerol lipase activity"/>
    <property type="evidence" value="ECO:0007669"/>
    <property type="project" value="TreeGrafter"/>
</dbReference>
<dbReference type="InterPro" id="IPR000073">
    <property type="entry name" value="AB_hydrolase_1"/>
</dbReference>
<dbReference type="InterPro" id="IPR050266">
    <property type="entry name" value="AB_hydrolase_sf"/>
</dbReference>
<feature type="non-terminal residue" evidence="2">
    <location>
        <position position="185"/>
    </location>
</feature>
<protein>
    <recommendedName>
        <fullName evidence="1">AB hydrolase-1 domain-containing protein</fullName>
    </recommendedName>
</protein>
<dbReference type="AlphaFoldDB" id="X1BYV7"/>
<sequence length="185" mass="20759">MVEEELLNQLCTLGDGRKIGYAEYGTVKGKPIIYFHGHRSSRLEPKIYDIEEIKNQVHLIAVDRPGFGLSDFTSNHSILNWSSDIIEFANSLNIDQFSVLGGSGGAPFALACAYKNPKRVVTCGIISGLGPIELGIEGMAKNNRRELELAQKHPKLLKLLFKLQAKLSKKWLEKDIDELMKMFRN</sequence>
<reference evidence="2" key="1">
    <citation type="journal article" date="2014" name="Front. Microbiol.">
        <title>High frequency of phylogenetically diverse reductive dehalogenase-homologous genes in deep subseafloor sedimentary metagenomes.</title>
        <authorList>
            <person name="Kawai M."/>
            <person name="Futagami T."/>
            <person name="Toyoda A."/>
            <person name="Takaki Y."/>
            <person name="Nishi S."/>
            <person name="Hori S."/>
            <person name="Arai W."/>
            <person name="Tsubouchi T."/>
            <person name="Morono Y."/>
            <person name="Uchiyama I."/>
            <person name="Ito T."/>
            <person name="Fujiyama A."/>
            <person name="Inagaki F."/>
            <person name="Takami H."/>
        </authorList>
    </citation>
    <scope>NUCLEOTIDE SEQUENCE</scope>
    <source>
        <strain evidence="2">Expedition CK06-06</strain>
    </source>
</reference>
<evidence type="ECO:0000259" key="1">
    <source>
        <dbReference type="Pfam" id="PF00561"/>
    </source>
</evidence>
<organism evidence="2">
    <name type="scientific">marine sediment metagenome</name>
    <dbReference type="NCBI Taxonomy" id="412755"/>
    <lineage>
        <taxon>unclassified sequences</taxon>
        <taxon>metagenomes</taxon>
        <taxon>ecological metagenomes</taxon>
    </lineage>
</organism>
<gene>
    <name evidence="2" type="ORF">S01H4_47551</name>
</gene>